<gene>
    <name evidence="9" type="ORF">K469DRAFT_580283</name>
</gene>
<feature type="domain" description="FAD-binding" evidence="7">
    <location>
        <begin position="296"/>
        <end position="362"/>
    </location>
</feature>
<accession>A0A6A6DX11</accession>
<evidence type="ECO:0000256" key="1">
    <source>
        <dbReference type="ARBA" id="ARBA00007992"/>
    </source>
</evidence>
<keyword evidence="3" id="KW-0274">FAD</keyword>
<dbReference type="Proteomes" id="UP000800200">
    <property type="component" value="Unassembled WGS sequence"/>
</dbReference>
<name>A0A6A6DX11_9PEZI</name>
<keyword evidence="6" id="KW-1133">Transmembrane helix</keyword>
<evidence type="ECO:0000259" key="8">
    <source>
        <dbReference type="Pfam" id="PF07992"/>
    </source>
</evidence>
<dbReference type="GO" id="GO:0071949">
    <property type="term" value="F:FAD binding"/>
    <property type="evidence" value="ECO:0007669"/>
    <property type="project" value="InterPro"/>
</dbReference>
<dbReference type="PRINTS" id="PR00420">
    <property type="entry name" value="RNGMNOXGNASE"/>
</dbReference>
<dbReference type="Pfam" id="PF07992">
    <property type="entry name" value="Pyr_redox_2"/>
    <property type="match status" value="1"/>
</dbReference>
<dbReference type="AlphaFoldDB" id="A0A6A6DX11"/>
<evidence type="ECO:0000256" key="5">
    <source>
        <dbReference type="ARBA" id="ARBA00023033"/>
    </source>
</evidence>
<dbReference type="PANTHER" id="PTHR13789">
    <property type="entry name" value="MONOOXYGENASE"/>
    <property type="match status" value="1"/>
</dbReference>
<dbReference type="SUPFAM" id="SSF54373">
    <property type="entry name" value="FAD-linked reductases, C-terminal domain"/>
    <property type="match status" value="1"/>
</dbReference>
<keyword evidence="5" id="KW-0503">Monooxygenase</keyword>
<dbReference type="InterPro" id="IPR023753">
    <property type="entry name" value="FAD/NAD-binding_dom"/>
</dbReference>
<keyword evidence="4" id="KW-0560">Oxidoreductase</keyword>
<dbReference type="Gene3D" id="3.50.50.60">
    <property type="entry name" value="FAD/NAD(P)-binding domain"/>
    <property type="match status" value="1"/>
</dbReference>
<keyword evidence="10" id="KW-1185">Reference proteome</keyword>
<dbReference type="GO" id="GO:0004497">
    <property type="term" value="F:monooxygenase activity"/>
    <property type="evidence" value="ECO:0007669"/>
    <property type="project" value="UniProtKB-KW"/>
</dbReference>
<proteinExistence type="inferred from homology"/>
<dbReference type="PANTHER" id="PTHR13789:SF215">
    <property type="entry name" value="FAD-BINDING DOMAIN-CONTAINING PROTEIN-RELATED"/>
    <property type="match status" value="1"/>
</dbReference>
<feature type="transmembrane region" description="Helical" evidence="6">
    <location>
        <begin position="6"/>
        <end position="25"/>
    </location>
</feature>
<comment type="similarity">
    <text evidence="1">Belongs to the paxM FAD-dependent monooxygenase family.</text>
</comment>
<sequence>MASSTSLDIAIVGAGIAGLGAAIALSRIGHKVEIFERSHFSNEIGAAISLCPNAGRILKQWGYEFNRANVIALIQGRAFNANTLDLVYFAKYDYMVPKYGAPWYLYHRIDLHTELKRLATEPTCGSRPVKINISSQVVDIDCEKGTLTLANGLVYQKDLIVAADGVHSVIANKIIGDGNPAFPIGKSAFRFLIPTKRLLDCEATRSLFNRVPSGTNVAIAPDRRFVWYPCRNGELYNFVGIHPDRPKRVETKGWRFSASTEELVETYKDFNPKIVEICKQADDVMVSTLFYRKPISSWTKGKVVLIGDAAHPMLPLQGQGSAQAIEDGAALGVFLSNLKNMEELPLRLHLFEEVRKDRAAAIQIFSNFGMYFPPEKLEEEAKQYVKGPIPKTASDFHDFNFSYNVFEHCIKVLRSTDNGTQKFGDM</sequence>
<dbReference type="InterPro" id="IPR002938">
    <property type="entry name" value="FAD-bd"/>
</dbReference>
<evidence type="ECO:0000256" key="2">
    <source>
        <dbReference type="ARBA" id="ARBA00022630"/>
    </source>
</evidence>
<dbReference type="SUPFAM" id="SSF51905">
    <property type="entry name" value="FAD/NAD(P)-binding domain"/>
    <property type="match status" value="1"/>
</dbReference>
<dbReference type="InterPro" id="IPR036188">
    <property type="entry name" value="FAD/NAD-bd_sf"/>
</dbReference>
<dbReference type="OrthoDB" id="9993796at2759"/>
<dbReference type="Pfam" id="PF01494">
    <property type="entry name" value="FAD_binding_3"/>
    <property type="match status" value="1"/>
</dbReference>
<protein>
    <submittedName>
        <fullName evidence="9">FAD dependent oxidoreductase</fullName>
    </submittedName>
</protein>
<feature type="domain" description="FAD/NAD(P)-binding" evidence="8">
    <location>
        <begin position="8"/>
        <end position="175"/>
    </location>
</feature>
<evidence type="ECO:0000256" key="3">
    <source>
        <dbReference type="ARBA" id="ARBA00022827"/>
    </source>
</evidence>
<evidence type="ECO:0000313" key="9">
    <source>
        <dbReference type="EMBL" id="KAF2184231.1"/>
    </source>
</evidence>
<keyword evidence="6" id="KW-0472">Membrane</keyword>
<reference evidence="9" key="1">
    <citation type="journal article" date="2020" name="Stud. Mycol.">
        <title>101 Dothideomycetes genomes: a test case for predicting lifestyles and emergence of pathogens.</title>
        <authorList>
            <person name="Haridas S."/>
            <person name="Albert R."/>
            <person name="Binder M."/>
            <person name="Bloem J."/>
            <person name="Labutti K."/>
            <person name="Salamov A."/>
            <person name="Andreopoulos B."/>
            <person name="Baker S."/>
            <person name="Barry K."/>
            <person name="Bills G."/>
            <person name="Bluhm B."/>
            <person name="Cannon C."/>
            <person name="Castanera R."/>
            <person name="Culley D."/>
            <person name="Daum C."/>
            <person name="Ezra D."/>
            <person name="Gonzalez J."/>
            <person name="Henrissat B."/>
            <person name="Kuo A."/>
            <person name="Liang C."/>
            <person name="Lipzen A."/>
            <person name="Lutzoni F."/>
            <person name="Magnuson J."/>
            <person name="Mondo S."/>
            <person name="Nolan M."/>
            <person name="Ohm R."/>
            <person name="Pangilinan J."/>
            <person name="Park H.-J."/>
            <person name="Ramirez L."/>
            <person name="Alfaro M."/>
            <person name="Sun H."/>
            <person name="Tritt A."/>
            <person name="Yoshinaga Y."/>
            <person name="Zwiers L.-H."/>
            <person name="Turgeon B."/>
            <person name="Goodwin S."/>
            <person name="Spatafora J."/>
            <person name="Crous P."/>
            <person name="Grigoriev I."/>
        </authorList>
    </citation>
    <scope>NUCLEOTIDE SEQUENCE</scope>
    <source>
        <strain evidence="9">CBS 207.26</strain>
    </source>
</reference>
<dbReference type="EMBL" id="ML994638">
    <property type="protein sequence ID" value="KAF2184231.1"/>
    <property type="molecule type" value="Genomic_DNA"/>
</dbReference>
<keyword evidence="6" id="KW-0812">Transmembrane</keyword>
<evidence type="ECO:0000256" key="4">
    <source>
        <dbReference type="ARBA" id="ARBA00023002"/>
    </source>
</evidence>
<keyword evidence="2" id="KW-0285">Flavoprotein</keyword>
<dbReference type="InterPro" id="IPR050493">
    <property type="entry name" value="FAD-dep_Monooxygenase_BioMet"/>
</dbReference>
<evidence type="ECO:0000256" key="6">
    <source>
        <dbReference type="SAM" id="Phobius"/>
    </source>
</evidence>
<evidence type="ECO:0000259" key="7">
    <source>
        <dbReference type="Pfam" id="PF01494"/>
    </source>
</evidence>
<organism evidence="9 10">
    <name type="scientific">Zopfia rhizophila CBS 207.26</name>
    <dbReference type="NCBI Taxonomy" id="1314779"/>
    <lineage>
        <taxon>Eukaryota</taxon>
        <taxon>Fungi</taxon>
        <taxon>Dikarya</taxon>
        <taxon>Ascomycota</taxon>
        <taxon>Pezizomycotina</taxon>
        <taxon>Dothideomycetes</taxon>
        <taxon>Dothideomycetes incertae sedis</taxon>
        <taxon>Zopfiaceae</taxon>
        <taxon>Zopfia</taxon>
    </lineage>
</organism>
<evidence type="ECO:0000313" key="10">
    <source>
        <dbReference type="Proteomes" id="UP000800200"/>
    </source>
</evidence>